<name>A0ABW0HFD2_9HYPH</name>
<reference evidence="2" key="1">
    <citation type="journal article" date="2019" name="Int. J. Syst. Evol. Microbiol.">
        <title>The Global Catalogue of Microorganisms (GCM) 10K type strain sequencing project: providing services to taxonomists for standard genome sequencing and annotation.</title>
        <authorList>
            <consortium name="The Broad Institute Genomics Platform"/>
            <consortium name="The Broad Institute Genome Sequencing Center for Infectious Disease"/>
            <person name="Wu L."/>
            <person name="Ma J."/>
        </authorList>
    </citation>
    <scope>NUCLEOTIDE SEQUENCE [LARGE SCALE GENOMIC DNA]</scope>
    <source>
        <strain evidence="2">CGMCC 1.16326</strain>
    </source>
</reference>
<accession>A0ABW0HFD2</accession>
<dbReference type="Proteomes" id="UP001596104">
    <property type="component" value="Unassembled WGS sequence"/>
</dbReference>
<sequence>MPFSSLTDPVELARASAALDAAWNEVRLSLSDPYDERERTRLAYIVASLVAVAEDEDDLTQRAIERFRRALAS</sequence>
<protein>
    <submittedName>
        <fullName evidence="1">Uncharacterized protein</fullName>
    </submittedName>
</protein>
<evidence type="ECO:0000313" key="2">
    <source>
        <dbReference type="Proteomes" id="UP001596104"/>
    </source>
</evidence>
<comment type="caution">
    <text evidence="1">The sequence shown here is derived from an EMBL/GenBank/DDBJ whole genome shotgun (WGS) entry which is preliminary data.</text>
</comment>
<proteinExistence type="predicted"/>
<keyword evidence="2" id="KW-1185">Reference proteome</keyword>
<dbReference type="RefSeq" id="WP_291679691.1">
    <property type="nucleotide sequence ID" value="NZ_JBHSLV010000055.1"/>
</dbReference>
<dbReference type="EMBL" id="JBHSLV010000055">
    <property type="protein sequence ID" value="MFC5395961.1"/>
    <property type="molecule type" value="Genomic_DNA"/>
</dbReference>
<organism evidence="1 2">
    <name type="scientific">Bosea vestrisii</name>
    <dbReference type="NCBI Taxonomy" id="151416"/>
    <lineage>
        <taxon>Bacteria</taxon>
        <taxon>Pseudomonadati</taxon>
        <taxon>Pseudomonadota</taxon>
        <taxon>Alphaproteobacteria</taxon>
        <taxon>Hyphomicrobiales</taxon>
        <taxon>Boseaceae</taxon>
        <taxon>Bosea</taxon>
    </lineage>
</organism>
<evidence type="ECO:0000313" key="1">
    <source>
        <dbReference type="EMBL" id="MFC5395961.1"/>
    </source>
</evidence>
<gene>
    <name evidence="1" type="ORF">ACFPPC_25315</name>
</gene>